<name>A0A0H5C3K5_CYBJN</name>
<reference evidence="12" key="1">
    <citation type="submission" date="2014-12" db="EMBL/GenBank/DDBJ databases">
        <authorList>
            <person name="Jaenicke S."/>
        </authorList>
    </citation>
    <scope>NUCLEOTIDE SEQUENCE [LARGE SCALE GENOMIC DNA]</scope>
    <source>
        <strain evidence="12">CBS1600</strain>
    </source>
</reference>
<keyword evidence="7 8" id="KW-0407">Ion channel</keyword>
<dbReference type="RefSeq" id="XP_020069754.1">
    <property type="nucleotide sequence ID" value="XM_020218052.1"/>
</dbReference>
<feature type="transmembrane region" description="Helical" evidence="10">
    <location>
        <begin position="397"/>
        <end position="414"/>
    </location>
</feature>
<dbReference type="OMA" id="RVFFVSW"/>
<evidence type="ECO:0000256" key="10">
    <source>
        <dbReference type="SAM" id="Phobius"/>
    </source>
</evidence>
<dbReference type="EMBL" id="KV453933">
    <property type="protein sequence ID" value="ODV72715.1"/>
    <property type="molecule type" value="Genomic_DNA"/>
</dbReference>
<dbReference type="PRINTS" id="PR01333">
    <property type="entry name" value="2POREKCHANEL"/>
</dbReference>
<dbReference type="STRING" id="983966.A0A0H5C3K5"/>
<dbReference type="EMBL" id="CDQK01000003">
    <property type="protein sequence ID" value="CEP22257.1"/>
    <property type="molecule type" value="Genomic_DNA"/>
</dbReference>
<keyword evidence="4 10" id="KW-1133">Transmembrane helix</keyword>
<feature type="transmembrane region" description="Helical" evidence="10">
    <location>
        <begin position="237"/>
        <end position="255"/>
    </location>
</feature>
<evidence type="ECO:0000256" key="2">
    <source>
        <dbReference type="ARBA" id="ARBA00022448"/>
    </source>
</evidence>
<evidence type="ECO:0000313" key="15">
    <source>
        <dbReference type="Proteomes" id="UP000094389"/>
    </source>
</evidence>
<dbReference type="Gene3D" id="1.10.287.70">
    <property type="match status" value="2"/>
</dbReference>
<feature type="region of interest" description="Disordered" evidence="9">
    <location>
        <begin position="475"/>
        <end position="501"/>
    </location>
</feature>
<proteinExistence type="inferred from homology"/>
<feature type="compositionally biased region" description="Acidic residues" evidence="9">
    <location>
        <begin position="481"/>
        <end position="496"/>
    </location>
</feature>
<evidence type="ECO:0000256" key="4">
    <source>
        <dbReference type="ARBA" id="ARBA00022989"/>
    </source>
</evidence>
<evidence type="ECO:0000256" key="9">
    <source>
        <dbReference type="SAM" id="MobiDB-lite"/>
    </source>
</evidence>
<evidence type="ECO:0000256" key="6">
    <source>
        <dbReference type="ARBA" id="ARBA00023136"/>
    </source>
</evidence>
<keyword evidence="2 8" id="KW-0813">Transport</keyword>
<keyword evidence="3 8" id="KW-0812">Transmembrane</keyword>
<feature type="domain" description="Potassium channel" evidence="11">
    <location>
        <begin position="378"/>
        <end position="449"/>
    </location>
</feature>
<evidence type="ECO:0000259" key="11">
    <source>
        <dbReference type="Pfam" id="PF07885"/>
    </source>
</evidence>
<feature type="transmembrane region" description="Helical" evidence="10">
    <location>
        <begin position="160"/>
        <end position="183"/>
    </location>
</feature>
<keyword evidence="15" id="KW-1185">Reference proteome</keyword>
<evidence type="ECO:0000313" key="13">
    <source>
        <dbReference type="EMBL" id="ODV72715.1"/>
    </source>
</evidence>
<evidence type="ECO:0000256" key="5">
    <source>
        <dbReference type="ARBA" id="ARBA00023065"/>
    </source>
</evidence>
<feature type="transmembrane region" description="Helical" evidence="10">
    <location>
        <begin position="94"/>
        <end position="112"/>
    </location>
</feature>
<dbReference type="GeneID" id="30992448"/>
<dbReference type="Pfam" id="PF07885">
    <property type="entry name" value="Ion_trans_2"/>
    <property type="match status" value="2"/>
</dbReference>
<dbReference type="GO" id="GO:0005886">
    <property type="term" value="C:plasma membrane"/>
    <property type="evidence" value="ECO:0007669"/>
    <property type="project" value="TreeGrafter"/>
</dbReference>
<evidence type="ECO:0000313" key="12">
    <source>
        <dbReference type="EMBL" id="CEP22257.1"/>
    </source>
</evidence>
<dbReference type="Proteomes" id="UP000094389">
    <property type="component" value="Unassembled WGS sequence"/>
</dbReference>
<feature type="domain" description="Potassium channel" evidence="11">
    <location>
        <begin position="243"/>
        <end position="316"/>
    </location>
</feature>
<dbReference type="GO" id="GO:0015271">
    <property type="term" value="F:outward rectifier potassium channel activity"/>
    <property type="evidence" value="ECO:0007669"/>
    <property type="project" value="TreeGrafter"/>
</dbReference>
<comment type="similarity">
    <text evidence="8">Belongs to the two pore domain potassium channel (TC 1.A.1.8) family.</text>
</comment>
<dbReference type="OrthoDB" id="3980693at2759"/>
<dbReference type="Proteomes" id="UP000038830">
    <property type="component" value="Unassembled WGS sequence"/>
</dbReference>
<evidence type="ECO:0000256" key="3">
    <source>
        <dbReference type="ARBA" id="ARBA00022692"/>
    </source>
</evidence>
<evidence type="ECO:0000256" key="1">
    <source>
        <dbReference type="ARBA" id="ARBA00004141"/>
    </source>
</evidence>
<feature type="transmembrane region" description="Helical" evidence="10">
    <location>
        <begin position="262"/>
        <end position="279"/>
    </location>
</feature>
<keyword evidence="6 10" id="KW-0472">Membrane</keyword>
<keyword evidence="5 8" id="KW-0406">Ion transport</keyword>
<dbReference type="AlphaFoldDB" id="A0A0H5C3K5"/>
<protein>
    <submittedName>
        <fullName evidence="12">TOK1 protein</fullName>
    </submittedName>
    <submittedName>
        <fullName evidence="13">Voltage-gated potassium channel</fullName>
    </submittedName>
</protein>
<reference evidence="14" key="2">
    <citation type="journal article" date="2015" name="J. Biotechnol.">
        <title>The structure of the Cyberlindnera jadinii genome and its relation to Candida utilis analyzed by the occurrence of single nucleotide polymorphisms.</title>
        <authorList>
            <person name="Rupp O."/>
            <person name="Brinkrolf K."/>
            <person name="Buerth C."/>
            <person name="Kunigo M."/>
            <person name="Schneider J."/>
            <person name="Jaenicke S."/>
            <person name="Goesmann A."/>
            <person name="Puehler A."/>
            <person name="Jaeger K.-E."/>
            <person name="Ernst J.F."/>
        </authorList>
    </citation>
    <scope>NUCLEOTIDE SEQUENCE [LARGE SCALE GENOMIC DNA]</scope>
    <source>
        <strain evidence="14">ATCC 18201 / CBS 1600 / BCRC 20928 / JCM 3617 / NBRC 0987 / NRRL Y-1542</strain>
    </source>
</reference>
<feature type="transmembrane region" description="Helical" evidence="10">
    <location>
        <begin position="69"/>
        <end position="88"/>
    </location>
</feature>
<evidence type="ECO:0000313" key="14">
    <source>
        <dbReference type="Proteomes" id="UP000038830"/>
    </source>
</evidence>
<dbReference type="InterPro" id="IPR003280">
    <property type="entry name" value="2pore_dom_K_chnl"/>
</dbReference>
<accession>A0A0H5C3K5</accession>
<feature type="transmembrane region" description="Helical" evidence="10">
    <location>
        <begin position="291"/>
        <end position="315"/>
    </location>
</feature>
<accession>A0A1E4RZT5</accession>
<feature type="transmembrane region" description="Helical" evidence="10">
    <location>
        <begin position="195"/>
        <end position="217"/>
    </location>
</feature>
<dbReference type="GO" id="GO:0030322">
    <property type="term" value="P:stabilization of membrane potential"/>
    <property type="evidence" value="ECO:0007669"/>
    <property type="project" value="TreeGrafter"/>
</dbReference>
<feature type="transmembrane region" description="Helical" evidence="10">
    <location>
        <begin position="369"/>
        <end position="391"/>
    </location>
</feature>
<feature type="transmembrane region" description="Helical" evidence="10">
    <location>
        <begin position="426"/>
        <end position="443"/>
    </location>
</feature>
<dbReference type="SUPFAM" id="SSF81324">
    <property type="entry name" value="Voltage-gated potassium channels"/>
    <property type="match status" value="2"/>
</dbReference>
<dbReference type="PANTHER" id="PTHR11003">
    <property type="entry name" value="POTASSIUM CHANNEL, SUBFAMILY K"/>
    <property type="match status" value="1"/>
</dbReference>
<organism evidence="12 14">
    <name type="scientific">Cyberlindnera jadinii (strain ATCC 18201 / CBS 1600 / BCRC 20928 / JCM 3617 / NBRC 0987 / NRRL Y-1542)</name>
    <name type="common">Torula yeast</name>
    <name type="synonym">Candida utilis</name>
    <dbReference type="NCBI Taxonomy" id="983966"/>
    <lineage>
        <taxon>Eukaryota</taxon>
        <taxon>Fungi</taxon>
        <taxon>Dikarya</taxon>
        <taxon>Ascomycota</taxon>
        <taxon>Saccharomycotina</taxon>
        <taxon>Saccharomycetes</taxon>
        <taxon>Phaffomycetales</taxon>
        <taxon>Phaffomycetaceae</taxon>
        <taxon>Cyberlindnera</taxon>
    </lineage>
</organism>
<reference evidence="13 15" key="3">
    <citation type="journal article" date="2016" name="Proc. Natl. Acad. Sci. U.S.A.">
        <title>Comparative genomics of biotechnologically important yeasts.</title>
        <authorList>
            <person name="Riley R."/>
            <person name="Haridas S."/>
            <person name="Wolfe K.H."/>
            <person name="Lopes M.R."/>
            <person name="Hittinger C.T."/>
            <person name="Goeker M."/>
            <person name="Salamov A.A."/>
            <person name="Wisecaver J.H."/>
            <person name="Long T.M."/>
            <person name="Calvey C.H."/>
            <person name="Aerts A.L."/>
            <person name="Barry K.W."/>
            <person name="Choi C."/>
            <person name="Clum A."/>
            <person name="Coughlan A.Y."/>
            <person name="Deshpande S."/>
            <person name="Douglass A.P."/>
            <person name="Hanson S.J."/>
            <person name="Klenk H.-P."/>
            <person name="LaButti K.M."/>
            <person name="Lapidus A."/>
            <person name="Lindquist E.A."/>
            <person name="Lipzen A.M."/>
            <person name="Meier-Kolthoff J.P."/>
            <person name="Ohm R.A."/>
            <person name="Otillar R.P."/>
            <person name="Pangilinan J.L."/>
            <person name="Peng Y."/>
            <person name="Rokas A."/>
            <person name="Rosa C.A."/>
            <person name="Scheuner C."/>
            <person name="Sibirny A.A."/>
            <person name="Slot J.C."/>
            <person name="Stielow J.B."/>
            <person name="Sun H."/>
            <person name="Kurtzman C.P."/>
            <person name="Blackwell M."/>
            <person name="Grigoriev I.V."/>
            <person name="Jeffries T.W."/>
        </authorList>
    </citation>
    <scope>NUCLEOTIDE SEQUENCE [LARGE SCALE GENOMIC DNA]</scope>
    <source>
        <strain evidence="15">ATCC 18201 / CBS 1600 / BCRC 20928 / JCM 3617 / NBRC 0987 / NRRL Y-1542</strain>
        <strain evidence="13">NRRL Y-1542</strain>
    </source>
</reference>
<dbReference type="InterPro" id="IPR013099">
    <property type="entry name" value="K_chnl_dom"/>
</dbReference>
<evidence type="ECO:0000256" key="8">
    <source>
        <dbReference type="RuleBase" id="RU003857"/>
    </source>
</evidence>
<gene>
    <name evidence="12" type="primary">TOK1</name>
    <name evidence="12" type="ORF">BN1211_2555</name>
    <name evidence="13" type="ORF">CYBJADRAFT_99781</name>
</gene>
<dbReference type="PANTHER" id="PTHR11003:SF342">
    <property type="entry name" value="OUTWARD-RECTIFIER POTASSIUM CHANNEL TOK1"/>
    <property type="match status" value="1"/>
</dbReference>
<evidence type="ECO:0000256" key="7">
    <source>
        <dbReference type="ARBA" id="ARBA00023303"/>
    </source>
</evidence>
<sequence length="638" mass="73222">MEGDFERRHQQLTGTRRYKLRTRGNVRQFDLLVMNEGPETSRIKQEQQLVQRYLDIPGHLLKRSKVSNINVKVGSGSFVVWFLIWTYLPIVTACVAPLSNMLSIAALVTHWRGSADGLYQQDEVMVYVLNSVSLASGSLANLFLIMNFGKRIQYKVSQPLSITFFFIASIILLSALVVAQRHYYHDDHYYKTEGFWFAVLTCILYFLCSFTCMVNFLGYFLSKYPPDFNLDRSERALVVYTFLLAIWFVWGAALFNKLMSISYGNAMYFCVVSVLTLGFGDNVPTTTVGKALALVYSLTGLIILGLIIAMIRTIVVQSASPVMFWNAIEERRAKLLQKVQKEHLTMEPEEAFDLMRSIRRRSRKYKRNISSLGSLIVFAIFWLLGAMVFYFTEKWSYFNAVYFTLLSLMTIGYGDYTPKSAAGRCFFILWALLAVPMMTALISSVGDTLYHWAMMSASSRLIRFLFRKTKPTVQNTISFPGDEEDFDDEESDDDNDNETRSVDEIIQQAKYRKRKIAQTNTLVKTLGKLMREARDSPKKKYTFDDWNSLIQSFDDTEAQVVGADKPDFWISDNSPLRYPIDEPSYLTYMLFDKLQTYTELRLLELEEELQALISSRANSISDNVGDSSSDTQTQCSIK</sequence>
<dbReference type="GO" id="GO:0022841">
    <property type="term" value="F:potassium ion leak channel activity"/>
    <property type="evidence" value="ECO:0007669"/>
    <property type="project" value="TreeGrafter"/>
</dbReference>
<comment type="subcellular location">
    <subcellularLocation>
        <location evidence="1">Membrane</location>
        <topology evidence="1">Multi-pass membrane protein</topology>
    </subcellularLocation>
</comment>
<feature type="transmembrane region" description="Helical" evidence="10">
    <location>
        <begin position="124"/>
        <end position="148"/>
    </location>
</feature>